<name>A0A2R7YZ72_9ACTN</name>
<dbReference type="PROSITE" id="PS51186">
    <property type="entry name" value="GNAT"/>
    <property type="match status" value="1"/>
</dbReference>
<dbReference type="InterPro" id="IPR000182">
    <property type="entry name" value="GNAT_dom"/>
</dbReference>
<protein>
    <submittedName>
        <fullName evidence="3">GNAT family N-acetyltransferase</fullName>
    </submittedName>
</protein>
<proteinExistence type="predicted"/>
<dbReference type="OrthoDB" id="5242876at2"/>
<gene>
    <name evidence="3" type="ORF">C7S10_09110</name>
</gene>
<comment type="caution">
    <text evidence="3">The sequence shown here is derived from an EMBL/GenBank/DDBJ whole genome shotgun (WGS) entry which is preliminary data.</text>
</comment>
<feature type="domain" description="N-acetyltransferase" evidence="2">
    <location>
        <begin position="3"/>
        <end position="175"/>
    </location>
</feature>
<dbReference type="Pfam" id="PF00583">
    <property type="entry name" value="Acetyltransf_1"/>
    <property type="match status" value="1"/>
</dbReference>
<dbReference type="RefSeq" id="WP_108344131.1">
    <property type="nucleotide sequence ID" value="NZ_PYXZ01000003.1"/>
</dbReference>
<keyword evidence="4" id="KW-1185">Reference proteome</keyword>
<sequence length="215" mass="23744">MSRRTLPITLDHLARVREPCRSCLYWCTDPVSRARLDDGEETPARDAWLSWVLREWGSAGRVAVIDGEVVGHAIYAPAAFFPGAAGIPTSPPSPDAILLSTVYVDPSARKRGVGRLLVQAMARDLVKREISAVEAFGDTRGRSVGCVMPAEFLGRVGFKTQRAHVTTPRMRMDLRSVVTWKSEVEVALEKLWGVVRPHPQPAPKTSHATSHRDRT</sequence>
<evidence type="ECO:0000313" key="4">
    <source>
        <dbReference type="Proteomes" id="UP000244867"/>
    </source>
</evidence>
<evidence type="ECO:0000313" key="3">
    <source>
        <dbReference type="EMBL" id="PUA81189.1"/>
    </source>
</evidence>
<dbReference type="GO" id="GO:0016747">
    <property type="term" value="F:acyltransferase activity, transferring groups other than amino-acyl groups"/>
    <property type="evidence" value="ECO:0007669"/>
    <property type="project" value="InterPro"/>
</dbReference>
<organism evidence="3 4">
    <name type="scientific">Nocardioides currus</name>
    <dbReference type="NCBI Taxonomy" id="2133958"/>
    <lineage>
        <taxon>Bacteria</taxon>
        <taxon>Bacillati</taxon>
        <taxon>Actinomycetota</taxon>
        <taxon>Actinomycetes</taxon>
        <taxon>Propionibacteriales</taxon>
        <taxon>Nocardioidaceae</taxon>
        <taxon>Nocardioides</taxon>
    </lineage>
</organism>
<evidence type="ECO:0000259" key="2">
    <source>
        <dbReference type="PROSITE" id="PS51186"/>
    </source>
</evidence>
<feature type="region of interest" description="Disordered" evidence="1">
    <location>
        <begin position="196"/>
        <end position="215"/>
    </location>
</feature>
<dbReference type="AlphaFoldDB" id="A0A2R7YZ72"/>
<keyword evidence="3" id="KW-0808">Transferase</keyword>
<dbReference type="CDD" id="cd04301">
    <property type="entry name" value="NAT_SF"/>
    <property type="match status" value="1"/>
</dbReference>
<reference evidence="3 4" key="1">
    <citation type="submission" date="2018-03" db="EMBL/GenBank/DDBJ databases">
        <authorList>
            <person name="Keele B.F."/>
        </authorList>
    </citation>
    <scope>NUCLEOTIDE SEQUENCE [LARGE SCALE GENOMIC DNA]</scope>
    <source>
        <strain evidence="3 4">IB-3</strain>
    </source>
</reference>
<evidence type="ECO:0000256" key="1">
    <source>
        <dbReference type="SAM" id="MobiDB-lite"/>
    </source>
</evidence>
<dbReference type="EMBL" id="PYXZ01000003">
    <property type="protein sequence ID" value="PUA81189.1"/>
    <property type="molecule type" value="Genomic_DNA"/>
</dbReference>
<dbReference type="InterPro" id="IPR016181">
    <property type="entry name" value="Acyl_CoA_acyltransferase"/>
</dbReference>
<dbReference type="SUPFAM" id="SSF55729">
    <property type="entry name" value="Acyl-CoA N-acyltransferases (Nat)"/>
    <property type="match status" value="1"/>
</dbReference>
<accession>A0A2R7YZ72</accession>
<dbReference type="Proteomes" id="UP000244867">
    <property type="component" value="Unassembled WGS sequence"/>
</dbReference>
<dbReference type="Gene3D" id="3.40.630.30">
    <property type="match status" value="1"/>
</dbReference>